<proteinExistence type="predicted"/>
<sequence length="102" mass="11440">MEDVTGMLAEWGLSAATIEIFRADEHDRLQLLLILLSFAIPAAGKRSKPETLRKRQVVSKRDSQTSFIAFFETPEQKGAHHQELILANSGQYHCSALYCCFG</sequence>
<keyword evidence="2" id="KW-1185">Reference proteome</keyword>
<evidence type="ECO:0000313" key="1">
    <source>
        <dbReference type="EMBL" id="KAF6198913.1"/>
    </source>
</evidence>
<organism evidence="1 2">
    <name type="scientific">Apolygus lucorum</name>
    <name type="common">Small green plant bug</name>
    <name type="synonym">Lygocoris lucorum</name>
    <dbReference type="NCBI Taxonomy" id="248454"/>
    <lineage>
        <taxon>Eukaryota</taxon>
        <taxon>Metazoa</taxon>
        <taxon>Ecdysozoa</taxon>
        <taxon>Arthropoda</taxon>
        <taxon>Hexapoda</taxon>
        <taxon>Insecta</taxon>
        <taxon>Pterygota</taxon>
        <taxon>Neoptera</taxon>
        <taxon>Paraneoptera</taxon>
        <taxon>Hemiptera</taxon>
        <taxon>Heteroptera</taxon>
        <taxon>Panheteroptera</taxon>
        <taxon>Cimicomorpha</taxon>
        <taxon>Miridae</taxon>
        <taxon>Mirini</taxon>
        <taxon>Apolygus</taxon>
    </lineage>
</organism>
<name>A0A8S9WQI7_APOLU</name>
<dbReference type="EMBL" id="WIXP02000015">
    <property type="protein sequence ID" value="KAF6198913.1"/>
    <property type="molecule type" value="Genomic_DNA"/>
</dbReference>
<dbReference type="AlphaFoldDB" id="A0A8S9WQI7"/>
<accession>A0A8S9WQI7</accession>
<dbReference type="Proteomes" id="UP000466442">
    <property type="component" value="Unassembled WGS sequence"/>
</dbReference>
<protein>
    <submittedName>
        <fullName evidence="1">Uncharacterized protein</fullName>
    </submittedName>
</protein>
<evidence type="ECO:0000313" key="2">
    <source>
        <dbReference type="Proteomes" id="UP000466442"/>
    </source>
</evidence>
<reference evidence="1" key="1">
    <citation type="journal article" date="2021" name="Mol. Ecol. Resour.">
        <title>Apolygus lucorum genome provides insights into omnivorousness and mesophyll feeding.</title>
        <authorList>
            <person name="Liu Y."/>
            <person name="Liu H."/>
            <person name="Wang H."/>
            <person name="Huang T."/>
            <person name="Liu B."/>
            <person name="Yang B."/>
            <person name="Yin L."/>
            <person name="Li B."/>
            <person name="Zhang Y."/>
            <person name="Zhang S."/>
            <person name="Jiang F."/>
            <person name="Zhang X."/>
            <person name="Ren Y."/>
            <person name="Wang B."/>
            <person name="Wang S."/>
            <person name="Lu Y."/>
            <person name="Wu K."/>
            <person name="Fan W."/>
            <person name="Wang G."/>
        </authorList>
    </citation>
    <scope>NUCLEOTIDE SEQUENCE</scope>
    <source>
        <strain evidence="1">12Hb</strain>
    </source>
</reference>
<gene>
    <name evidence="1" type="ORF">GE061_006936</name>
</gene>
<comment type="caution">
    <text evidence="1">The sequence shown here is derived from an EMBL/GenBank/DDBJ whole genome shotgun (WGS) entry which is preliminary data.</text>
</comment>